<dbReference type="Pfam" id="PF17417">
    <property type="entry name" value="Glycoprot_B_PH2"/>
    <property type="match status" value="1"/>
</dbReference>
<evidence type="ECO:0000256" key="2">
    <source>
        <dbReference type="ARBA" id="ARBA00022581"/>
    </source>
</evidence>
<evidence type="ECO:0000256" key="7">
    <source>
        <dbReference type="ARBA" id="ARBA00022844"/>
    </source>
</evidence>
<evidence type="ECO:0000313" key="22">
    <source>
        <dbReference type="Proteomes" id="UP000097892"/>
    </source>
</evidence>
<organism evidence="21 22">
    <name type="scientific">Saimiriine betaherpesvirus 4</name>
    <dbReference type="NCBI Taxonomy" id="1535247"/>
    <lineage>
        <taxon>Viruses</taxon>
        <taxon>Duplodnaviria</taxon>
        <taxon>Heunggongvirae</taxon>
        <taxon>Peploviricota</taxon>
        <taxon>Herviviricetes</taxon>
        <taxon>Herpesvirales</taxon>
        <taxon>Orthoherpesviridae</taxon>
        <taxon>Betaherpesvirinae</taxon>
        <taxon>Cytomegalovirus</taxon>
        <taxon>Cytomegalovirus saimiriinebeta4</taxon>
    </lineage>
</organism>
<accession>G8XSX0</accession>
<dbReference type="Pfam" id="PF00606">
    <property type="entry name" value="Glycoprotein_B"/>
    <property type="match status" value="1"/>
</dbReference>
<dbReference type="SUPFAM" id="SSF161008">
    <property type="entry name" value="Viral glycoprotein ectodomain-like"/>
    <property type="match status" value="1"/>
</dbReference>
<feature type="region of interest" description="Disordered" evidence="16">
    <location>
        <begin position="848"/>
        <end position="867"/>
    </location>
</feature>
<keyword evidence="5" id="KW-1161">Viral attachment to host cell</keyword>
<name>G8XSX0_9BETA</name>
<feature type="region of interest" description="Disordered" evidence="16">
    <location>
        <begin position="800"/>
        <end position="831"/>
    </location>
</feature>
<evidence type="ECO:0000256" key="12">
    <source>
        <dbReference type="ARBA" id="ARBA00023136"/>
    </source>
</evidence>
<dbReference type="GeneID" id="11464286"/>
<sequence>MWKVFLYLSVFINFRYGVSSNTTSAPVSESSNRSTSSVMTSGTSRVSRSSGSVSASSSSVAANVTSTPIPKTIFNTTLRENEVLSVNTSKYPYRICSMAQGTDIVRFAKNIKCTPFNPNTDFEEGIMVVYKRNIVTHTFKVILYQKVMTFQRSYRYVYSTYLLGNTVERVAVPMWEVHYVDRASRCYTSYTRVMNGNTYVLYHQDNHQNDTMWLVEDDYSNSHNRRYVTVKEVWTTYGSAWMYKETCSLNCVVTITMARSRYPYDFFVLTSGDIVDISPFYDGTNGKSFKENADKFYIRRNYTKLTYYGDSNAPWETYDKVAFFQRSDVSMSWVITDENKTVCQYKFWDSSDRTIRTEGSDTYHFSSQELTATFVASKNDVSENGQKSEYQCIQDEARQKLERIYNQTYNSTYEKKGNVTMHITTGGLIVFWQGVTQKSIASLERLINNASEANSSTTSRRKRSADSSNSSSSDSERSLLYSQVQFTYDTLKNYINNALGHLVEAWCIDQRRTLEVFAELSKVNPTRIMSAIYDKPVAAKFMGDVIGIAKCVLINQTSVKVLRDMHVLDGPMKGQCYARPVLLYTFVNSSHVQYGQLGEDNEVLVGRHRTELCEYPSVKVFIVGDVGYKYVDYYFKGLINLDSIEIVDTMIRLNIEPLENTDFRMLELYSKDELRSANVFDLEEIMREFNSYKQRMRFVEDKVADNIPPYLRGLDDFMSGLGEAGKHLGVAIGAVGGAVASVMEGIGSFLKNPFGSFTVLLFLLAVLGVIFLIYQRQKRTYEKPLEVLFPYTSQMIKEAPPPYSPPPYTDVSKPSSKNQLSSEEDDKYSPEDAKAILKALMKYDEQERRNLKRVSEEGSEGGTGILDALRYRSRGYNRLVSED</sequence>
<evidence type="ECO:0000256" key="9">
    <source>
        <dbReference type="ARBA" id="ARBA00022879"/>
    </source>
</evidence>
<keyword evidence="22" id="KW-1185">Reference proteome</keyword>
<gene>
    <name evidence="21" type="primary">UL55</name>
</gene>
<feature type="compositionally biased region" description="Low complexity" evidence="16">
    <location>
        <begin position="27"/>
        <end position="53"/>
    </location>
</feature>
<dbReference type="Proteomes" id="UP000097892">
    <property type="component" value="Segment"/>
</dbReference>
<evidence type="ECO:0000256" key="1">
    <source>
        <dbReference type="ARBA" id="ARBA00022511"/>
    </source>
</evidence>
<dbReference type="GO" id="GO:0046718">
    <property type="term" value="P:symbiont entry into host cell"/>
    <property type="evidence" value="ECO:0007669"/>
    <property type="project" value="UniProtKB-KW"/>
</dbReference>
<reference evidence="21" key="1">
    <citation type="submission" date="2011-12" db="EMBL/GenBank/DDBJ databases">
        <title>Comparative genomics of primate cytomegaloviruses.</title>
        <authorList>
            <person name="Davison A.J."/>
            <person name="Holton M."/>
            <person name="Dolan A."/>
            <person name="Dargan D.J."/>
            <person name="Gatherer D."/>
            <person name="Hayward G.S."/>
        </authorList>
    </citation>
    <scope>NUCLEOTIDE SEQUENCE [LARGE SCALE GENOMIC DNA]</scope>
    <source>
        <strain evidence="21">SqSHV</strain>
    </source>
</reference>
<evidence type="ECO:0000256" key="4">
    <source>
        <dbReference type="ARBA" id="ARBA00022729"/>
    </source>
</evidence>
<evidence type="ECO:0000256" key="15">
    <source>
        <dbReference type="ARBA" id="ARBA00023296"/>
    </source>
</evidence>
<keyword evidence="11" id="KW-1039">Host endosome</keyword>
<evidence type="ECO:0000259" key="19">
    <source>
        <dbReference type="Pfam" id="PF17416"/>
    </source>
</evidence>
<dbReference type="InterPro" id="IPR035377">
    <property type="entry name" value="Glycoprot_B_PH1"/>
</dbReference>
<dbReference type="Gene3D" id="6.10.250.3280">
    <property type="match status" value="1"/>
</dbReference>
<keyword evidence="6" id="KW-1040">Host Golgi apparatus</keyword>
<keyword evidence="12 17" id="KW-0472">Membrane</keyword>
<keyword evidence="8" id="KW-1043">Host membrane</keyword>
<feature type="region of interest" description="Disordered" evidence="16">
    <location>
        <begin position="452"/>
        <end position="475"/>
    </location>
</feature>
<dbReference type="OrthoDB" id="1372at10239"/>
<keyword evidence="10 17" id="KW-1133">Transmembrane helix</keyword>
<keyword evidence="14" id="KW-0325">Glycoprotein</keyword>
<feature type="domain" description="Herpesvirus glycoprotein B ectodomain C-terminal" evidence="18">
    <location>
        <begin position="479"/>
        <end position="700"/>
    </location>
</feature>
<proteinExistence type="inferred from homology"/>
<dbReference type="InterPro" id="IPR055341">
    <property type="entry name" value="Glycoprotein_B_ecto_C"/>
</dbReference>
<dbReference type="EMBL" id="FJ483967">
    <property type="protein sequence ID" value="AEV80916.1"/>
    <property type="molecule type" value="Genomic_DNA"/>
</dbReference>
<dbReference type="InterPro" id="IPR035381">
    <property type="entry name" value="Glycoprot_B_PH2"/>
</dbReference>
<evidence type="ECO:0000256" key="6">
    <source>
        <dbReference type="ARBA" id="ARBA00022812"/>
    </source>
</evidence>
<dbReference type="Gene3D" id="2.30.30.1230">
    <property type="match status" value="1"/>
</dbReference>
<keyword evidence="3 17" id="KW-0812">Transmembrane</keyword>
<protein>
    <submittedName>
        <fullName evidence="21">Envelope glycoprotein B</fullName>
    </submittedName>
</protein>
<keyword evidence="7" id="KW-0946">Virion</keyword>
<evidence type="ECO:0000259" key="18">
    <source>
        <dbReference type="Pfam" id="PF00606"/>
    </source>
</evidence>
<evidence type="ECO:0000256" key="8">
    <source>
        <dbReference type="ARBA" id="ARBA00022870"/>
    </source>
</evidence>
<evidence type="ECO:0000313" key="21">
    <source>
        <dbReference type="EMBL" id="AEV80916.1"/>
    </source>
</evidence>
<keyword evidence="15" id="KW-1160">Virus entry into host cell</keyword>
<dbReference type="Gene3D" id="2.30.29.100">
    <property type="match status" value="2"/>
</dbReference>
<evidence type="ECO:0000256" key="14">
    <source>
        <dbReference type="ARBA" id="ARBA00023180"/>
    </source>
</evidence>
<evidence type="ECO:0000256" key="10">
    <source>
        <dbReference type="ARBA" id="ARBA00022989"/>
    </source>
</evidence>
<dbReference type="GO" id="GO:0019062">
    <property type="term" value="P:virion attachment to host cell"/>
    <property type="evidence" value="ECO:0007669"/>
    <property type="project" value="UniProtKB-KW"/>
</dbReference>
<feature type="domain" description="Herpesvirus Glycoprotein B PH-like" evidence="20">
    <location>
        <begin position="346"/>
        <end position="442"/>
    </location>
</feature>
<feature type="region of interest" description="Disordered" evidence="16">
    <location>
        <begin position="21"/>
        <end position="53"/>
    </location>
</feature>
<feature type="compositionally biased region" description="Polar residues" evidence="16">
    <location>
        <begin position="812"/>
        <end position="821"/>
    </location>
</feature>
<dbReference type="InterPro" id="IPR000234">
    <property type="entry name" value="Herpes_Glycoprot_B"/>
</dbReference>
<dbReference type="RefSeq" id="YP_004940228.1">
    <property type="nucleotide sequence ID" value="NC_016448.1"/>
</dbReference>
<dbReference type="Gene3D" id="1.20.5.1890">
    <property type="match status" value="1"/>
</dbReference>
<dbReference type="Pfam" id="PF17416">
    <property type="entry name" value="Glycoprot_B_PH1"/>
    <property type="match status" value="1"/>
</dbReference>
<dbReference type="InterPro" id="IPR038631">
    <property type="entry name" value="Glycoprot_B_PH2_sf"/>
</dbReference>
<evidence type="ECO:0000256" key="3">
    <source>
        <dbReference type="ARBA" id="ARBA00022692"/>
    </source>
</evidence>
<keyword evidence="4" id="KW-0732">Signal</keyword>
<dbReference type="GO" id="GO:0019031">
    <property type="term" value="C:viral envelope"/>
    <property type="evidence" value="ECO:0007669"/>
    <property type="project" value="UniProtKB-KW"/>
</dbReference>
<evidence type="ECO:0000256" key="17">
    <source>
        <dbReference type="SAM" id="Phobius"/>
    </source>
</evidence>
<keyword evidence="13" id="KW-1015">Disulfide bond</keyword>
<evidence type="ECO:0000256" key="13">
    <source>
        <dbReference type="ARBA" id="ARBA00023157"/>
    </source>
</evidence>
<evidence type="ECO:0000256" key="16">
    <source>
        <dbReference type="SAM" id="MobiDB-lite"/>
    </source>
</evidence>
<feature type="domain" description="Herpesvirus Glycoprotein B PH-like" evidence="19">
    <location>
        <begin position="133"/>
        <end position="343"/>
    </location>
</feature>
<evidence type="ECO:0000259" key="20">
    <source>
        <dbReference type="Pfam" id="PF17417"/>
    </source>
</evidence>
<dbReference type="HAMAP" id="MF_04032">
    <property type="entry name" value="HSV_GB"/>
    <property type="match status" value="1"/>
</dbReference>
<evidence type="ECO:0000256" key="5">
    <source>
        <dbReference type="ARBA" id="ARBA00022804"/>
    </source>
</evidence>
<evidence type="ECO:0000256" key="11">
    <source>
        <dbReference type="ARBA" id="ARBA00023046"/>
    </source>
</evidence>
<dbReference type="KEGG" id="vg:11464286"/>
<feature type="transmembrane region" description="Helical" evidence="17">
    <location>
        <begin position="754"/>
        <end position="774"/>
    </location>
</feature>
<keyword evidence="2" id="KW-0945">Host-virus interaction</keyword>
<keyword evidence="9 21" id="KW-0261">Viral envelope protein</keyword>
<keyword evidence="1" id="KW-1032">Host cell membrane</keyword>